<evidence type="ECO:0000256" key="10">
    <source>
        <dbReference type="ARBA" id="ARBA00065278"/>
    </source>
</evidence>
<evidence type="ECO:0000256" key="1">
    <source>
        <dbReference type="ARBA" id="ARBA00004123"/>
    </source>
</evidence>
<dbReference type="GeneID" id="101591370"/>
<dbReference type="GO" id="GO:0000978">
    <property type="term" value="F:RNA polymerase II cis-regulatory region sequence-specific DNA binding"/>
    <property type="evidence" value="ECO:0007669"/>
    <property type="project" value="TreeGrafter"/>
</dbReference>
<keyword evidence="7 13" id="KW-0539">Nucleus</keyword>
<keyword evidence="2" id="KW-0677">Repeat</keyword>
<keyword evidence="4 13" id="KW-0238">DNA-binding</keyword>
<dbReference type="InParanoid" id="A0A6P3FWX7"/>
<dbReference type="Gene3D" id="1.10.10.60">
    <property type="entry name" value="Homeodomain-like"/>
    <property type="match status" value="1"/>
</dbReference>
<evidence type="ECO:0000256" key="14">
    <source>
        <dbReference type="RuleBase" id="RU000682"/>
    </source>
</evidence>
<feature type="region of interest" description="Disordered" evidence="15">
    <location>
        <begin position="1"/>
        <end position="79"/>
    </location>
</feature>
<dbReference type="SUPFAM" id="SSF46689">
    <property type="entry name" value="Homeodomain-like"/>
    <property type="match status" value="1"/>
</dbReference>
<dbReference type="GO" id="GO:0000981">
    <property type="term" value="F:DNA-binding transcription factor activity, RNA polymerase II-specific"/>
    <property type="evidence" value="ECO:0007669"/>
    <property type="project" value="InterPro"/>
</dbReference>
<comment type="subunit">
    <text evidence="10">Interacts with SMAD1. Interacts with SALL4. Interacts with ZNF281/ZFP281. Interacts with PCGF1. Interacts with ESRRB; reciprocally modulates their transcriptional activities. Interacts with NSD2.</text>
</comment>
<dbReference type="GO" id="GO:0005654">
    <property type="term" value="C:nucleoplasm"/>
    <property type="evidence" value="ECO:0007669"/>
    <property type="project" value="UniProtKB-ARBA"/>
</dbReference>
<gene>
    <name evidence="18" type="primary">Nanog</name>
</gene>
<evidence type="ECO:0000256" key="2">
    <source>
        <dbReference type="ARBA" id="ARBA00022737"/>
    </source>
</evidence>
<comment type="similarity">
    <text evidence="8">Belongs to the Nanog homeobox family.</text>
</comment>
<evidence type="ECO:0000256" key="6">
    <source>
        <dbReference type="ARBA" id="ARBA00023163"/>
    </source>
</evidence>
<evidence type="ECO:0000256" key="8">
    <source>
        <dbReference type="ARBA" id="ARBA00043992"/>
    </source>
</evidence>
<dbReference type="CDD" id="cd00086">
    <property type="entry name" value="homeodomain"/>
    <property type="match status" value="1"/>
</dbReference>
<dbReference type="AlphaFoldDB" id="A0A6P3FWX7"/>
<name>A0A6P3FWX7_OCTDE</name>
<dbReference type="GO" id="GO:0008284">
    <property type="term" value="P:positive regulation of cell population proliferation"/>
    <property type="evidence" value="ECO:0007669"/>
    <property type="project" value="UniProtKB-ARBA"/>
</dbReference>
<evidence type="ECO:0000256" key="7">
    <source>
        <dbReference type="ARBA" id="ARBA00023242"/>
    </source>
</evidence>
<dbReference type="PANTHER" id="PTHR24327:SF72">
    <property type="entry name" value="HOMEOBOX PROTEIN NANOG"/>
    <property type="match status" value="1"/>
</dbReference>
<dbReference type="SMART" id="SM00389">
    <property type="entry name" value="HOX"/>
    <property type="match status" value="1"/>
</dbReference>
<sequence>MSVDPDCPPTLSCSEAAESGDPSPKPEVPGPAETYDSPQMTEADVSLCEAASPFPSSGDLHVQETPDSSTSPCVPLPDSLEALPKKGEVKVRMKKQKVRTVFTQTQLCVLKDRFQRQKYLSLQQMQELSSFLNLNYKQVKTWFQNQRMKYKRWQKSNWQNSADAPQKGPAPVEYPGTCSNYAQGNLVNTSGNLPMWSNHTWNNSAWNTQSWANHSWNTQTWNSQTCNMQTWNAQTWNAQTWYPQGWNSPYPSCGEEPLQPCLPFPQSLPANDLEASLEVAGDSQKYLNSPQALDLFLNYAMSLQPEDL</sequence>
<keyword evidence="3" id="KW-0805">Transcription regulation</keyword>
<accession>A0A6P3FWX7</accession>
<dbReference type="PANTHER" id="PTHR24327">
    <property type="entry name" value="HOMEOBOX PROTEIN"/>
    <property type="match status" value="1"/>
</dbReference>
<dbReference type="RefSeq" id="XP_004647188.1">
    <property type="nucleotide sequence ID" value="XM_004647131.1"/>
</dbReference>
<dbReference type="Proteomes" id="UP000515203">
    <property type="component" value="Unplaced"/>
</dbReference>
<comment type="subcellular location">
    <subcellularLocation>
        <location evidence="1 13 14">Nucleus</location>
    </subcellularLocation>
</comment>
<dbReference type="InterPro" id="IPR009057">
    <property type="entry name" value="Homeodomain-like_sf"/>
</dbReference>
<keyword evidence="17" id="KW-1185">Reference proteome</keyword>
<dbReference type="OrthoDB" id="6159439at2759"/>
<evidence type="ECO:0000256" key="3">
    <source>
        <dbReference type="ARBA" id="ARBA00023015"/>
    </source>
</evidence>
<protein>
    <recommendedName>
        <fullName evidence="11">Homeobox protein NANOG</fullName>
    </recommendedName>
    <alternativeName>
        <fullName evidence="12">Homeobox transcription factor Nanog</fullName>
    </alternativeName>
</protein>
<feature type="domain" description="Homeobox" evidence="16">
    <location>
        <begin position="93"/>
        <end position="153"/>
    </location>
</feature>
<evidence type="ECO:0000256" key="12">
    <source>
        <dbReference type="ARBA" id="ARBA00080757"/>
    </source>
</evidence>
<keyword evidence="6" id="KW-0804">Transcription</keyword>
<evidence type="ECO:0000256" key="4">
    <source>
        <dbReference type="ARBA" id="ARBA00023125"/>
    </source>
</evidence>
<dbReference type="CTD" id="79923"/>
<dbReference type="PROSITE" id="PS50071">
    <property type="entry name" value="HOMEOBOX_2"/>
    <property type="match status" value="1"/>
</dbReference>
<evidence type="ECO:0000313" key="18">
    <source>
        <dbReference type="RefSeq" id="XP_004647188.1"/>
    </source>
</evidence>
<evidence type="ECO:0000256" key="9">
    <source>
        <dbReference type="ARBA" id="ARBA00057994"/>
    </source>
</evidence>
<evidence type="ECO:0000256" key="5">
    <source>
        <dbReference type="ARBA" id="ARBA00023155"/>
    </source>
</evidence>
<feature type="DNA-binding region" description="Homeobox" evidence="13">
    <location>
        <begin position="95"/>
        <end position="154"/>
    </location>
</feature>
<dbReference type="Pfam" id="PF00046">
    <property type="entry name" value="Homeodomain"/>
    <property type="match status" value="1"/>
</dbReference>
<proteinExistence type="inferred from homology"/>
<evidence type="ECO:0000256" key="11">
    <source>
        <dbReference type="ARBA" id="ARBA00072295"/>
    </source>
</evidence>
<keyword evidence="5 13" id="KW-0371">Homeobox</keyword>
<dbReference type="PROSITE" id="PS00027">
    <property type="entry name" value="HOMEOBOX_1"/>
    <property type="match status" value="1"/>
</dbReference>
<dbReference type="InterPro" id="IPR001356">
    <property type="entry name" value="HD"/>
</dbReference>
<dbReference type="InterPro" id="IPR017970">
    <property type="entry name" value="Homeobox_CS"/>
</dbReference>
<comment type="function">
    <text evidence="9">Transcription regulator involved in inner cell mass and embryonic stem (ES) cells proliferation and self-renewal. Imposes pluripotency on ES cells and prevents their differentiation towards extraembryonic endoderm and trophectoderm lineages. Blocks bone morphogenetic protein-induced mesoderm differentiation of ES cells by physically interacting with SMAD1 and interfering with the recruitment of coactivators to the active SMAD transcriptional complexes. Acts as a transcriptional activator or repressor. Binds optimally to the DNA consensus sequence 5'-TAAT[GT][GT]-3' or 5'-[CG][GA][CG]C[GC]ATTAN[GC]-3'. Binds to the POU5F1/OCT4 promoter. Able to autorepress its expression in differentiating (ES) cells: binds to its own promoter following interaction with ZNF281/ZFP281, leading to recruitment of the NuRD complex and subsequent repression of expression. When overexpressed, promotes cells to enter into S phase and proliferation.</text>
</comment>
<dbReference type="FunFam" id="1.10.10.60:FF:000203">
    <property type="entry name" value="Nanog homeobox transcription factor"/>
    <property type="match status" value="1"/>
</dbReference>
<evidence type="ECO:0000259" key="16">
    <source>
        <dbReference type="PROSITE" id="PS50071"/>
    </source>
</evidence>
<evidence type="ECO:0000256" key="15">
    <source>
        <dbReference type="SAM" id="MobiDB-lite"/>
    </source>
</evidence>
<reference evidence="18" key="1">
    <citation type="submission" date="2025-08" db="UniProtKB">
        <authorList>
            <consortium name="RefSeq"/>
        </authorList>
    </citation>
    <scope>IDENTIFICATION</scope>
</reference>
<organism evidence="17 18">
    <name type="scientific">Octodon degus</name>
    <name type="common">Degu</name>
    <name type="synonym">Sciurus degus</name>
    <dbReference type="NCBI Taxonomy" id="10160"/>
    <lineage>
        <taxon>Eukaryota</taxon>
        <taxon>Metazoa</taxon>
        <taxon>Chordata</taxon>
        <taxon>Craniata</taxon>
        <taxon>Vertebrata</taxon>
        <taxon>Euteleostomi</taxon>
        <taxon>Mammalia</taxon>
        <taxon>Eutheria</taxon>
        <taxon>Euarchontoglires</taxon>
        <taxon>Glires</taxon>
        <taxon>Rodentia</taxon>
        <taxon>Hystricomorpha</taxon>
        <taxon>Octodontidae</taxon>
        <taxon>Octodon</taxon>
    </lineage>
</organism>
<evidence type="ECO:0000256" key="13">
    <source>
        <dbReference type="PROSITE-ProRule" id="PRU00108"/>
    </source>
</evidence>
<dbReference type="InterPro" id="IPR050460">
    <property type="entry name" value="Distal-less_Homeobox_TF"/>
</dbReference>
<dbReference type="FunCoup" id="A0A6P3FWX7">
    <property type="interactions" value="907"/>
</dbReference>
<evidence type="ECO:0000313" key="17">
    <source>
        <dbReference type="Proteomes" id="UP000515203"/>
    </source>
</evidence>